<feature type="chain" id="PRO_5003668749" evidence="2">
    <location>
        <begin position="26"/>
        <end position="83"/>
    </location>
</feature>
<reference evidence="3 4" key="1">
    <citation type="submission" date="2011-11" db="EMBL/GenBank/DDBJ databases">
        <title>Improved High-Quality Draft sequence of Beggiatoa alba B18lD.</title>
        <authorList>
            <consortium name="US DOE Joint Genome Institute"/>
            <person name="Lucas S."/>
            <person name="Han J."/>
            <person name="Lapidus A."/>
            <person name="Cheng J.-F."/>
            <person name="Goodwin L."/>
            <person name="Pitluck S."/>
            <person name="Peters L."/>
            <person name="Mikhailova N."/>
            <person name="Held B."/>
            <person name="Detter J.C."/>
            <person name="Han C."/>
            <person name="Tapia R."/>
            <person name="Land M."/>
            <person name="Hauser L."/>
            <person name="Kyrpides N."/>
            <person name="Ivanova N."/>
            <person name="Pagani I."/>
            <person name="Samuel K."/>
            <person name="Teske A."/>
            <person name="Mueller J."/>
            <person name="Woyke T."/>
        </authorList>
    </citation>
    <scope>NUCLEOTIDE SEQUENCE [LARGE SCALE GENOMIC DNA]</scope>
    <source>
        <strain evidence="3 4">B18LD</strain>
    </source>
</reference>
<keyword evidence="1" id="KW-0812">Transmembrane</keyword>
<accession>I3CFG6</accession>
<keyword evidence="1" id="KW-0472">Membrane</keyword>
<dbReference type="STRING" id="395493.BegalDRAFT_1471"/>
<keyword evidence="4" id="KW-1185">Reference proteome</keyword>
<dbReference type="OrthoDB" id="9990686at2"/>
<dbReference type="HOGENOM" id="CLU_2535810_0_0_6"/>
<protein>
    <submittedName>
        <fullName evidence="3">Uncharacterized protein</fullName>
    </submittedName>
</protein>
<keyword evidence="2" id="KW-0732">Signal</keyword>
<keyword evidence="1" id="KW-1133">Transmembrane helix</keyword>
<feature type="transmembrane region" description="Helical" evidence="1">
    <location>
        <begin position="49"/>
        <end position="70"/>
    </location>
</feature>
<dbReference type="EMBL" id="JH600070">
    <property type="protein sequence ID" value="EIJ42359.1"/>
    <property type="molecule type" value="Genomic_DNA"/>
</dbReference>
<evidence type="ECO:0000256" key="1">
    <source>
        <dbReference type="SAM" id="Phobius"/>
    </source>
</evidence>
<dbReference type="RefSeq" id="WP_002685215.1">
    <property type="nucleotide sequence ID" value="NZ_JH600070.1"/>
</dbReference>
<name>I3CFG6_9GAMM</name>
<feature type="signal peptide" evidence="2">
    <location>
        <begin position="1"/>
        <end position="25"/>
    </location>
</feature>
<evidence type="ECO:0000313" key="4">
    <source>
        <dbReference type="Proteomes" id="UP000005744"/>
    </source>
</evidence>
<sequence length="83" mass="8952">MRNSLKRFILFLMVSFPLLFQSAFAVTCPSSDGTTLCEWASTVDFSDLMLAIGALILVIVPVAVAMLGGSKILSVLGWRRGSL</sequence>
<dbReference type="AlphaFoldDB" id="I3CFG6"/>
<organism evidence="3 4">
    <name type="scientific">Beggiatoa alba B18LD</name>
    <dbReference type="NCBI Taxonomy" id="395493"/>
    <lineage>
        <taxon>Bacteria</taxon>
        <taxon>Pseudomonadati</taxon>
        <taxon>Pseudomonadota</taxon>
        <taxon>Gammaproteobacteria</taxon>
        <taxon>Thiotrichales</taxon>
        <taxon>Thiotrichaceae</taxon>
        <taxon>Beggiatoa</taxon>
    </lineage>
</organism>
<gene>
    <name evidence="3" type="ORF">BegalDRAFT_1471</name>
</gene>
<dbReference type="Proteomes" id="UP000005744">
    <property type="component" value="Unassembled WGS sequence"/>
</dbReference>
<evidence type="ECO:0000313" key="3">
    <source>
        <dbReference type="EMBL" id="EIJ42359.1"/>
    </source>
</evidence>
<evidence type="ECO:0000256" key="2">
    <source>
        <dbReference type="SAM" id="SignalP"/>
    </source>
</evidence>
<proteinExistence type="predicted"/>